<evidence type="ECO:0000256" key="1">
    <source>
        <dbReference type="SAM" id="Coils"/>
    </source>
</evidence>
<dbReference type="EMBL" id="MU825874">
    <property type="protein sequence ID" value="KAJ7387202.1"/>
    <property type="molecule type" value="Genomic_DNA"/>
</dbReference>
<name>A0A9W9ZSR0_9CNID</name>
<evidence type="ECO:0000313" key="3">
    <source>
        <dbReference type="Proteomes" id="UP001163046"/>
    </source>
</evidence>
<feature type="coiled-coil region" evidence="1">
    <location>
        <begin position="390"/>
        <end position="526"/>
    </location>
</feature>
<accession>A0A9W9ZSR0</accession>
<keyword evidence="3" id="KW-1185">Reference proteome</keyword>
<feature type="coiled-coil region" evidence="1">
    <location>
        <begin position="6"/>
        <end position="33"/>
    </location>
</feature>
<comment type="caution">
    <text evidence="2">The sequence shown here is derived from an EMBL/GenBank/DDBJ whole genome shotgun (WGS) entry which is preliminary data.</text>
</comment>
<dbReference type="OrthoDB" id="2286360at2759"/>
<keyword evidence="1" id="KW-0175">Coiled coil</keyword>
<protein>
    <submittedName>
        <fullName evidence="2">Spermatogenesis</fullName>
    </submittedName>
</protein>
<reference evidence="2" key="1">
    <citation type="submission" date="2023-01" db="EMBL/GenBank/DDBJ databases">
        <title>Genome assembly of the deep-sea coral Lophelia pertusa.</title>
        <authorList>
            <person name="Herrera S."/>
            <person name="Cordes E."/>
        </authorList>
    </citation>
    <scope>NUCLEOTIDE SEQUENCE</scope>
    <source>
        <strain evidence="2">USNM1676648</strain>
        <tissue evidence="2">Polyp</tissue>
    </source>
</reference>
<dbReference type="Proteomes" id="UP001163046">
    <property type="component" value="Unassembled WGS sequence"/>
</dbReference>
<organism evidence="2 3">
    <name type="scientific">Desmophyllum pertusum</name>
    <dbReference type="NCBI Taxonomy" id="174260"/>
    <lineage>
        <taxon>Eukaryota</taxon>
        <taxon>Metazoa</taxon>
        <taxon>Cnidaria</taxon>
        <taxon>Anthozoa</taxon>
        <taxon>Hexacorallia</taxon>
        <taxon>Scleractinia</taxon>
        <taxon>Caryophylliina</taxon>
        <taxon>Caryophylliidae</taxon>
        <taxon>Desmophyllum</taxon>
    </lineage>
</organism>
<dbReference type="AlphaFoldDB" id="A0A9W9ZSR0"/>
<evidence type="ECO:0000313" key="2">
    <source>
        <dbReference type="EMBL" id="KAJ7387202.1"/>
    </source>
</evidence>
<sequence length="743" mass="86901">MAQDDIGEKECYIEKLQEEKRILKENLDVANKERAACDNAIHTLRLDLEKVDRRFKLMKRELTAKRSQLDETTQQKDVFVGELRALREGLETQVTLGCAVREELAHKEKLVEEFQQVRDALEKEIASLTQQLEYSRDEIARVDKERNEIQGQLQTALRDIVLLEDKFHKSLLERARLEGELEMRQQSNQDELDELRNQNASLREEINTEKTHLQTEVTKERDKAINLEQELKYLTDKIIRKEGKHNQDLQSFGESLEEMKTRKELAEQELKKLHKITEQSVVDLKKSYESQLEEAQNDLLALQQEKGKMEQEYEVFQKKVAIQVEVKKPRYESNGRELSFLKETLKQRKTEAEKMQICAIELEREKGRLAGVLASQRTLREHVVKMESEIATRESALLEAANEVERLKKDRELQKKTASEKIGTLETQLMNTRQEKKNLQDSFRKERKENAALRSEVEEGANDRVELMKKLSSTDKEIKELLEKVKSECNEVKRYRSQLEGVKESFVQEQTERENLQRRLEAVLEQDAAKDRRTESLEWEVTRRSKEVEYLKQQLRIMEERQQLEMENLKTALQVSRSETTSLRSELSEARKAKCAFQTKTFELKDSLLATRQDTEALKQELFVKRQELNCLVKEVFAARNLRQLQEEVTTKREAMSDYEETRDDTDAVSKVSISSLRPVSGLQDCMSLLRSQISNLQKQMNDHTDSVQTATTSWRSFKENVHQLQASCNSQNSQLLTAEKDN</sequence>
<feature type="coiled-coil region" evidence="1">
    <location>
        <begin position="104"/>
        <end position="319"/>
    </location>
</feature>
<gene>
    <name evidence="2" type="primary">GOLGA3_2</name>
    <name evidence="2" type="ORF">OS493_004172</name>
</gene>
<proteinExistence type="predicted"/>